<gene>
    <name evidence="1" type="ORF">ACFQ2O_16180</name>
</gene>
<keyword evidence="2" id="KW-1185">Reference proteome</keyword>
<dbReference type="Proteomes" id="UP001597094">
    <property type="component" value="Unassembled WGS sequence"/>
</dbReference>
<dbReference type="RefSeq" id="WP_377529988.1">
    <property type="nucleotide sequence ID" value="NZ_JBHTLD010000172.1"/>
</dbReference>
<name>A0ABW3SUD4_9BACT</name>
<dbReference type="EMBL" id="JBHTLD010000172">
    <property type="protein sequence ID" value="MFD1187756.1"/>
    <property type="molecule type" value="Genomic_DNA"/>
</dbReference>
<reference evidence="2" key="1">
    <citation type="journal article" date="2019" name="Int. J. Syst. Evol. Microbiol.">
        <title>The Global Catalogue of Microorganisms (GCM) 10K type strain sequencing project: providing services to taxonomists for standard genome sequencing and annotation.</title>
        <authorList>
            <consortium name="The Broad Institute Genomics Platform"/>
            <consortium name="The Broad Institute Genome Sequencing Center for Infectious Disease"/>
            <person name="Wu L."/>
            <person name="Ma J."/>
        </authorList>
    </citation>
    <scope>NUCLEOTIDE SEQUENCE [LARGE SCALE GENOMIC DNA]</scope>
    <source>
        <strain evidence="2">JCM 31319</strain>
    </source>
</reference>
<comment type="caution">
    <text evidence="1">The sequence shown here is derived from an EMBL/GenBank/DDBJ whole genome shotgun (WGS) entry which is preliminary data.</text>
</comment>
<sequence>MPLLSINILFAQGIAAASVNKYKPAKSFETTQISGTILKAADYLAILRFIKESF</sequence>
<protein>
    <submittedName>
        <fullName evidence="1">Uncharacterized protein</fullName>
    </submittedName>
</protein>
<evidence type="ECO:0000313" key="2">
    <source>
        <dbReference type="Proteomes" id="UP001597094"/>
    </source>
</evidence>
<organism evidence="1 2">
    <name type="scientific">Pontibacter rugosus</name>
    <dbReference type="NCBI Taxonomy" id="1745966"/>
    <lineage>
        <taxon>Bacteria</taxon>
        <taxon>Pseudomonadati</taxon>
        <taxon>Bacteroidota</taxon>
        <taxon>Cytophagia</taxon>
        <taxon>Cytophagales</taxon>
        <taxon>Hymenobacteraceae</taxon>
        <taxon>Pontibacter</taxon>
    </lineage>
</organism>
<evidence type="ECO:0000313" key="1">
    <source>
        <dbReference type="EMBL" id="MFD1187756.1"/>
    </source>
</evidence>
<accession>A0ABW3SUD4</accession>
<proteinExistence type="predicted"/>